<dbReference type="PANTHER" id="PTHR45836">
    <property type="entry name" value="SLIT HOMOLOG"/>
    <property type="match status" value="1"/>
</dbReference>
<comment type="caution">
    <text evidence="4">Lacks conserved residue(s) required for the propagation of feature annotation.</text>
</comment>
<feature type="domain" description="EGF-like" evidence="6">
    <location>
        <begin position="76"/>
        <end position="113"/>
    </location>
</feature>
<name>A0A3S5A1D2_9PLAT</name>
<protein>
    <recommendedName>
        <fullName evidence="6">EGF-like domain-containing protein</fullName>
    </recommendedName>
</protein>
<evidence type="ECO:0000256" key="3">
    <source>
        <dbReference type="ARBA" id="ARBA00022737"/>
    </source>
</evidence>
<dbReference type="EMBL" id="CAAALY010071534">
    <property type="protein sequence ID" value="VEL25080.1"/>
    <property type="molecule type" value="Genomic_DNA"/>
</dbReference>
<accession>A0A3S5A1D2</accession>
<keyword evidence="3" id="KW-0677">Repeat</keyword>
<keyword evidence="2" id="KW-0732">Signal</keyword>
<evidence type="ECO:0000256" key="4">
    <source>
        <dbReference type="PROSITE-ProRule" id="PRU00076"/>
    </source>
</evidence>
<keyword evidence="8" id="KW-1185">Reference proteome</keyword>
<dbReference type="CDD" id="cd00054">
    <property type="entry name" value="EGF_CA"/>
    <property type="match status" value="2"/>
</dbReference>
<evidence type="ECO:0000256" key="1">
    <source>
        <dbReference type="ARBA" id="ARBA00022536"/>
    </source>
</evidence>
<dbReference type="PROSITE" id="PS00022">
    <property type="entry name" value="EGF_1"/>
    <property type="match status" value="1"/>
</dbReference>
<dbReference type="OrthoDB" id="6250255at2759"/>
<dbReference type="GO" id="GO:0007411">
    <property type="term" value="P:axon guidance"/>
    <property type="evidence" value="ECO:0007669"/>
    <property type="project" value="TreeGrafter"/>
</dbReference>
<comment type="caution">
    <text evidence="7">The sequence shown here is derived from an EMBL/GenBank/DDBJ whole genome shotgun (WGS) entry which is preliminary data.</text>
</comment>
<gene>
    <name evidence="7" type="ORF">PXEA_LOCUS18520</name>
</gene>
<evidence type="ECO:0000256" key="5">
    <source>
        <dbReference type="SAM" id="MobiDB-lite"/>
    </source>
</evidence>
<dbReference type="InterPro" id="IPR000742">
    <property type="entry name" value="EGF"/>
</dbReference>
<reference evidence="7" key="1">
    <citation type="submission" date="2018-11" db="EMBL/GenBank/DDBJ databases">
        <authorList>
            <consortium name="Pathogen Informatics"/>
        </authorList>
    </citation>
    <scope>NUCLEOTIDE SEQUENCE</scope>
</reference>
<dbReference type="Proteomes" id="UP000784294">
    <property type="component" value="Unassembled WGS sequence"/>
</dbReference>
<keyword evidence="1 4" id="KW-0245">EGF-like domain</keyword>
<evidence type="ECO:0000313" key="8">
    <source>
        <dbReference type="Proteomes" id="UP000784294"/>
    </source>
</evidence>
<dbReference type="Gene3D" id="2.10.25.10">
    <property type="entry name" value="Laminin"/>
    <property type="match status" value="2"/>
</dbReference>
<dbReference type="InterPro" id="IPR051355">
    <property type="entry name" value="Notch/Slit_guidance"/>
</dbReference>
<dbReference type="PROSITE" id="PS01186">
    <property type="entry name" value="EGF_2"/>
    <property type="match status" value="1"/>
</dbReference>
<dbReference type="PROSITE" id="PS50026">
    <property type="entry name" value="EGF_3"/>
    <property type="match status" value="1"/>
</dbReference>
<evidence type="ECO:0000259" key="6">
    <source>
        <dbReference type="PROSITE" id="PS50026"/>
    </source>
</evidence>
<evidence type="ECO:0000313" key="7">
    <source>
        <dbReference type="EMBL" id="VEL25080.1"/>
    </source>
</evidence>
<sequence>MPVDPCLSGAACHNPDAVCETVWQSANVSSPPAPPSNGSTGHRPAEGDMTSPVTGLLVGFRCHCPAGFVGPTCEESVDACQQHNCRNGATCFNRRSAGYVCLCPTGELSTDVSLWPADRKHAAANRRPSRSTDFVERTRQPTEMPAKRLDLVPSWNGYEKGLAAVKMSVEGRTKVRPISSGNERASLVEAFASKVLSKPNIGRRVAMSHRLVESSTMPKLVAPQRCARINWISINLQR</sequence>
<organism evidence="7 8">
    <name type="scientific">Protopolystoma xenopodis</name>
    <dbReference type="NCBI Taxonomy" id="117903"/>
    <lineage>
        <taxon>Eukaryota</taxon>
        <taxon>Metazoa</taxon>
        <taxon>Spiralia</taxon>
        <taxon>Lophotrochozoa</taxon>
        <taxon>Platyhelminthes</taxon>
        <taxon>Monogenea</taxon>
        <taxon>Polyopisthocotylea</taxon>
        <taxon>Polystomatidea</taxon>
        <taxon>Polystomatidae</taxon>
        <taxon>Protopolystoma</taxon>
    </lineage>
</organism>
<feature type="region of interest" description="Disordered" evidence="5">
    <location>
        <begin position="28"/>
        <end position="50"/>
    </location>
</feature>
<dbReference type="SMART" id="SM00181">
    <property type="entry name" value="EGF"/>
    <property type="match status" value="2"/>
</dbReference>
<dbReference type="AlphaFoldDB" id="A0A3S5A1D2"/>
<proteinExistence type="predicted"/>
<dbReference type="Pfam" id="PF00008">
    <property type="entry name" value="EGF"/>
    <property type="match status" value="1"/>
</dbReference>
<evidence type="ECO:0000256" key="2">
    <source>
        <dbReference type="ARBA" id="ARBA00022729"/>
    </source>
</evidence>
<dbReference type="SUPFAM" id="SSF57196">
    <property type="entry name" value="EGF/Laminin"/>
    <property type="match status" value="1"/>
</dbReference>